<dbReference type="InterPro" id="IPR018091">
    <property type="entry name" value="PEP_carboxykin_GTP_CS"/>
</dbReference>
<keyword evidence="7 9" id="KW-0464">Manganese</keyword>
<evidence type="ECO:0000256" key="2">
    <source>
        <dbReference type="ARBA" id="ARBA00022432"/>
    </source>
</evidence>
<comment type="similarity">
    <text evidence="1 9">Belongs to the phosphoenolpyruvate carboxykinase [GTP] family.</text>
</comment>
<feature type="domain" description="Phosphoenolpyruvate carboxykinase C-terminal P-loop" evidence="10">
    <location>
        <begin position="245"/>
        <end position="604"/>
    </location>
</feature>
<dbReference type="InterPro" id="IPR035077">
    <property type="entry name" value="PEP_carboxykinase_GTP_C"/>
</dbReference>
<sequence>MSDSSRVIARLDEVPVAHESVLAWIAEVAELTAPEHIVLCDGSRAEWDRLTGRLVEKGTFVPLTGKPNSFWCVSDPEDVARVEDRTFICSERETDAGPTNNWVDPVDMRTVMTEHYRGAMAGRTMYVIAFCMGPLDAEDPKFGVQITDSEYVAVSMQIMTRSGDAVWEKLTAATDFVKCLHSVGAPLGTGEPDVAWPCDTTKYISHFPERREIWSYGSGYGGNALLGKKCFALRIASVLGRDEGWLAEHMLILKLTSPQGKTHYVAAAFPSSCGKTNLAMLEPALDGWTAETVGDDIAWLRFGADGRLYAVNPEAGFFGVAPGTGATTNPNAIATIAKGNSIFTNTARTDDGDVWWEGLTAEAPAHLVDWHGKDWTPASGMPAAHPNSRYCTPIRQCPSVAPEWDDPNGVPISAIFFGGRRATTVPLVTETFDWAHGVFTASVLSSETTAAATGTVGVVRRDPMAMLPFLGYHVGDYFAHWLRLGAAADPAKLPKIFQVNWFRRSPEGEFLWPGFGDNVRVLKWALDRLDGTAEAIETPIGYLPKAEALDLTGLDDRQRARAAASLAVDIDEWVAEVADIDHWYATIGGNRLPESLREQLAALKLRLAARL</sequence>
<keyword evidence="5 9" id="KW-0210">Decarboxylase</keyword>
<comment type="cofactor">
    <cofactor evidence="9">
        <name>Mn(2+)</name>
        <dbReference type="ChEBI" id="CHEBI:29035"/>
    </cofactor>
    <text evidence="9">Binds 1 Mn(2+) ion per subunit.</text>
</comment>
<protein>
    <recommendedName>
        <fullName evidence="9">Phosphoenolpyruvate carboxykinase [GTP]</fullName>
        <shortName evidence="9">PEP carboxykinase</shortName>
        <shortName evidence="9">PEPCK</shortName>
        <ecNumber evidence="9">4.1.1.32</ecNumber>
    </recommendedName>
    <alternativeName>
        <fullName evidence="9">GTP-dependent phosphoenolpyruvate carboxykinase</fullName>
        <shortName evidence="9">GTP-PEPCK</shortName>
    </alternativeName>
</protein>
<comment type="subcellular location">
    <subcellularLocation>
        <location evidence="9">Cytoplasm</location>
    </subcellularLocation>
</comment>
<evidence type="ECO:0000313" key="12">
    <source>
        <dbReference type="EMBL" id="MFF0501763.1"/>
    </source>
</evidence>
<dbReference type="InterPro" id="IPR013035">
    <property type="entry name" value="PEP_carboxykinase_C"/>
</dbReference>
<keyword evidence="8 9" id="KW-0456">Lyase</keyword>
<dbReference type="CDD" id="cd00819">
    <property type="entry name" value="PEPCK_GTP"/>
    <property type="match status" value="1"/>
</dbReference>
<feature type="binding site" evidence="9">
    <location>
        <begin position="272"/>
        <end position="277"/>
    </location>
    <ligand>
        <name>GTP</name>
        <dbReference type="ChEBI" id="CHEBI:37565"/>
    </ligand>
</feature>
<accession>A0ABW6PF35</accession>
<evidence type="ECO:0000256" key="8">
    <source>
        <dbReference type="ARBA" id="ARBA00023239"/>
    </source>
</evidence>
<evidence type="ECO:0000256" key="6">
    <source>
        <dbReference type="ARBA" id="ARBA00023134"/>
    </source>
</evidence>
<dbReference type="InterPro" id="IPR008210">
    <property type="entry name" value="PEP_carboxykinase_N"/>
</dbReference>
<comment type="catalytic activity">
    <reaction evidence="9">
        <text>oxaloacetate + GTP = phosphoenolpyruvate + GDP + CO2</text>
        <dbReference type="Rhea" id="RHEA:10388"/>
        <dbReference type="ChEBI" id="CHEBI:16452"/>
        <dbReference type="ChEBI" id="CHEBI:16526"/>
        <dbReference type="ChEBI" id="CHEBI:37565"/>
        <dbReference type="ChEBI" id="CHEBI:58189"/>
        <dbReference type="ChEBI" id="CHEBI:58702"/>
        <dbReference type="EC" id="4.1.1.32"/>
    </reaction>
</comment>
<dbReference type="Gene3D" id="3.40.449.10">
    <property type="entry name" value="Phosphoenolpyruvate Carboxykinase, domain 1"/>
    <property type="match status" value="1"/>
</dbReference>
<evidence type="ECO:0000259" key="11">
    <source>
        <dbReference type="Pfam" id="PF17297"/>
    </source>
</evidence>
<feature type="binding site" evidence="9">
    <location>
        <begin position="515"/>
        <end position="518"/>
    </location>
    <ligand>
        <name>GTP</name>
        <dbReference type="ChEBI" id="CHEBI:37565"/>
    </ligand>
</feature>
<dbReference type="InterPro" id="IPR008209">
    <property type="entry name" value="PEP_carboxykinase_GTP"/>
</dbReference>
<feature type="active site" evidence="9">
    <location>
        <position position="273"/>
    </location>
</feature>
<evidence type="ECO:0000256" key="5">
    <source>
        <dbReference type="ARBA" id="ARBA00022793"/>
    </source>
</evidence>
<dbReference type="InterPro" id="IPR035078">
    <property type="entry name" value="PEP_carboxykinase_GTP_N"/>
</dbReference>
<evidence type="ECO:0000256" key="4">
    <source>
        <dbReference type="ARBA" id="ARBA00022741"/>
    </source>
</evidence>
<evidence type="ECO:0000313" key="13">
    <source>
        <dbReference type="Proteomes" id="UP001601442"/>
    </source>
</evidence>
<feature type="binding site" evidence="9">
    <location>
        <position position="229"/>
    </location>
    <ligand>
        <name>Mn(2+)</name>
        <dbReference type="ChEBI" id="CHEBI:29035"/>
    </ligand>
</feature>
<dbReference type="EC" id="4.1.1.32" evidence="9"/>
<gene>
    <name evidence="9" type="primary">pckG</name>
    <name evidence="12" type="ORF">ACFYU5_35610</name>
</gene>
<dbReference type="PROSITE" id="PS00505">
    <property type="entry name" value="PEPCK_GTP"/>
    <property type="match status" value="1"/>
</dbReference>
<evidence type="ECO:0000256" key="1">
    <source>
        <dbReference type="ARBA" id="ARBA00005796"/>
    </source>
</evidence>
<feature type="binding site" evidence="9">
    <location>
        <position position="249"/>
    </location>
    <ligand>
        <name>Mn(2+)</name>
        <dbReference type="ChEBI" id="CHEBI:29035"/>
    </ligand>
</feature>
<dbReference type="Proteomes" id="UP001601442">
    <property type="component" value="Unassembled WGS sequence"/>
</dbReference>
<dbReference type="RefSeq" id="WP_387401758.1">
    <property type="nucleotide sequence ID" value="NZ_JBIAMT010000011.1"/>
</dbReference>
<dbReference type="GO" id="GO:0004613">
    <property type="term" value="F:phosphoenolpyruvate carboxykinase (GTP) activity"/>
    <property type="evidence" value="ECO:0007669"/>
    <property type="project" value="UniProtKB-EC"/>
</dbReference>
<name>A0ABW6PF35_9NOCA</name>
<keyword evidence="9" id="KW-0963">Cytoplasm</keyword>
<keyword evidence="6 9" id="KW-0342">GTP-binding</keyword>
<comment type="subunit">
    <text evidence="9">Monomer.</text>
</comment>
<feature type="domain" description="Phosphoenolpyruvate carboxykinase GTP-utilising N-terminal" evidence="11">
    <location>
        <begin position="24"/>
        <end position="241"/>
    </location>
</feature>
<dbReference type="SUPFAM" id="SSF53795">
    <property type="entry name" value="PEP carboxykinase-like"/>
    <property type="match status" value="1"/>
</dbReference>
<organism evidence="12 13">
    <name type="scientific">Nocardia aobensis</name>
    <dbReference type="NCBI Taxonomy" id="257277"/>
    <lineage>
        <taxon>Bacteria</taxon>
        <taxon>Bacillati</taxon>
        <taxon>Actinomycetota</taxon>
        <taxon>Actinomycetes</taxon>
        <taxon>Mycobacteriales</taxon>
        <taxon>Nocardiaceae</taxon>
        <taxon>Nocardia</taxon>
    </lineage>
</organism>
<reference evidence="12 13" key="1">
    <citation type="submission" date="2024-10" db="EMBL/GenBank/DDBJ databases">
        <title>The Natural Products Discovery Center: Release of the First 8490 Sequenced Strains for Exploring Actinobacteria Biosynthetic Diversity.</title>
        <authorList>
            <person name="Kalkreuter E."/>
            <person name="Kautsar S.A."/>
            <person name="Yang D."/>
            <person name="Bader C.D."/>
            <person name="Teijaro C.N."/>
            <person name="Fluegel L."/>
            <person name="Davis C.M."/>
            <person name="Simpson J.R."/>
            <person name="Lauterbach L."/>
            <person name="Steele A.D."/>
            <person name="Gui C."/>
            <person name="Meng S."/>
            <person name="Li G."/>
            <person name="Viehrig K."/>
            <person name="Ye F."/>
            <person name="Su P."/>
            <person name="Kiefer A.F."/>
            <person name="Nichols A."/>
            <person name="Cepeda A.J."/>
            <person name="Yan W."/>
            <person name="Fan B."/>
            <person name="Jiang Y."/>
            <person name="Adhikari A."/>
            <person name="Zheng C.-J."/>
            <person name="Schuster L."/>
            <person name="Cowan T.M."/>
            <person name="Smanski M.J."/>
            <person name="Chevrette M.G."/>
            <person name="De Carvalho L.P.S."/>
            <person name="Shen B."/>
        </authorList>
    </citation>
    <scope>NUCLEOTIDE SEQUENCE [LARGE SCALE GENOMIC DNA]</scope>
    <source>
        <strain evidence="12 13">NPDC004119</strain>
    </source>
</reference>
<dbReference type="PIRSF" id="PIRSF001348">
    <property type="entry name" value="PEP_carboxykinase_GTP"/>
    <property type="match status" value="1"/>
</dbReference>
<comment type="pathway">
    <text evidence="9">Carbohydrate biosynthesis; gluconeogenesis.</text>
</comment>
<keyword evidence="3 9" id="KW-0479">Metal-binding</keyword>
<feature type="binding site" evidence="9">
    <location>
        <begin position="387"/>
        <end position="389"/>
    </location>
    <ligand>
        <name>substrate</name>
    </ligand>
</feature>
<dbReference type="Pfam" id="PF17297">
    <property type="entry name" value="PEPCK_N"/>
    <property type="match status" value="1"/>
</dbReference>
<dbReference type="PANTHER" id="PTHR11561:SF0">
    <property type="entry name" value="PHOSPHOENOLPYRUVATE CARBOXYKINASE [GTP]-RELATED"/>
    <property type="match status" value="1"/>
</dbReference>
<feature type="binding site" evidence="9">
    <location>
        <begin position="220"/>
        <end position="222"/>
    </location>
    <ligand>
        <name>substrate</name>
    </ligand>
</feature>
<keyword evidence="2 9" id="KW-0312">Gluconeogenesis</keyword>
<feature type="binding site" evidence="9">
    <location>
        <position position="271"/>
    </location>
    <ligand>
        <name>substrate</name>
    </ligand>
</feature>
<feature type="binding site" evidence="9">
    <location>
        <position position="81"/>
    </location>
    <ligand>
        <name>substrate</name>
    </ligand>
</feature>
<dbReference type="HAMAP" id="MF_00452">
    <property type="entry name" value="PEPCK_GTP"/>
    <property type="match status" value="1"/>
</dbReference>
<dbReference type="Gene3D" id="2.170.8.10">
    <property type="entry name" value="Phosphoenolpyruvate Carboxykinase, domain 2"/>
    <property type="match status" value="1"/>
</dbReference>
<dbReference type="Gene3D" id="3.90.228.20">
    <property type="match status" value="1"/>
</dbReference>
<feature type="binding site" evidence="9">
    <location>
        <position position="420"/>
    </location>
    <ligand>
        <name>GTP</name>
        <dbReference type="ChEBI" id="CHEBI:37565"/>
    </ligand>
</feature>
<dbReference type="NCBIfam" id="NF003253">
    <property type="entry name" value="PRK04210.1"/>
    <property type="match status" value="1"/>
</dbReference>
<feature type="binding site" evidence="9">
    <location>
        <position position="389"/>
    </location>
    <ligand>
        <name>GTP</name>
        <dbReference type="ChEBI" id="CHEBI:37565"/>
    </ligand>
</feature>
<keyword evidence="4 9" id="KW-0547">Nucleotide-binding</keyword>
<keyword evidence="13" id="KW-1185">Reference proteome</keyword>
<dbReference type="EMBL" id="JBIAMT010000011">
    <property type="protein sequence ID" value="MFF0501763.1"/>
    <property type="molecule type" value="Genomic_DNA"/>
</dbReference>
<dbReference type="SUPFAM" id="SSF68923">
    <property type="entry name" value="PEP carboxykinase N-terminal domain"/>
    <property type="match status" value="1"/>
</dbReference>
<feature type="binding site" evidence="9">
    <location>
        <position position="296"/>
    </location>
    <ligand>
        <name>Mn(2+)</name>
        <dbReference type="ChEBI" id="CHEBI:29035"/>
    </ligand>
</feature>
<comment type="caution">
    <text evidence="12">The sequence shown here is derived from an EMBL/GenBank/DDBJ whole genome shotgun (WGS) entry which is preliminary data.</text>
</comment>
<dbReference type="Pfam" id="PF00821">
    <property type="entry name" value="PEPCK_GTP"/>
    <property type="match status" value="1"/>
</dbReference>
<evidence type="ECO:0000259" key="10">
    <source>
        <dbReference type="Pfam" id="PF00821"/>
    </source>
</evidence>
<evidence type="ECO:0000256" key="9">
    <source>
        <dbReference type="HAMAP-Rule" id="MF_00452"/>
    </source>
</evidence>
<comment type="function">
    <text evidence="9">Catalyzes the conversion of oxaloacetate (OAA) to phosphoenolpyruvate (PEP), the rate-limiting step in the metabolic pathway that produces glucose from lactate and other precursors derived from the citric acid cycle.</text>
</comment>
<proteinExistence type="inferred from homology"/>
<evidence type="ECO:0000256" key="3">
    <source>
        <dbReference type="ARBA" id="ARBA00022723"/>
    </source>
</evidence>
<dbReference type="PANTHER" id="PTHR11561">
    <property type="entry name" value="PHOSPHOENOLPYRUVATE CARBOXYKINASE"/>
    <property type="match status" value="1"/>
</dbReference>
<evidence type="ECO:0000256" key="7">
    <source>
        <dbReference type="ARBA" id="ARBA00023211"/>
    </source>
</evidence>